<dbReference type="InterPro" id="IPR038636">
    <property type="entry name" value="Wzi_sf"/>
</dbReference>
<proteinExistence type="predicted"/>
<name>A0A2D1U8P2_9SPHI</name>
<dbReference type="RefSeq" id="WP_099439893.1">
    <property type="nucleotide sequence ID" value="NZ_CP024091.1"/>
</dbReference>
<evidence type="ECO:0000313" key="1">
    <source>
        <dbReference type="EMBL" id="ATP57985.1"/>
    </source>
</evidence>
<dbReference type="OrthoDB" id="1293009at2"/>
<reference evidence="1 2" key="1">
    <citation type="submission" date="2017-10" db="EMBL/GenBank/DDBJ databases">
        <title>Whole genome of Pedobacter ginsengisoli T01R-27 isolated from tomato rhizosphere.</title>
        <authorList>
            <person name="Weon H.-Y."/>
            <person name="Lee S.A."/>
            <person name="Sang M.K."/>
            <person name="Song J."/>
        </authorList>
    </citation>
    <scope>NUCLEOTIDE SEQUENCE [LARGE SCALE GENOMIC DNA]</scope>
    <source>
        <strain evidence="1 2">T01R-27</strain>
    </source>
</reference>
<organism evidence="1 2">
    <name type="scientific">Pedobacter ginsengisoli</name>
    <dbReference type="NCBI Taxonomy" id="363852"/>
    <lineage>
        <taxon>Bacteria</taxon>
        <taxon>Pseudomonadati</taxon>
        <taxon>Bacteroidota</taxon>
        <taxon>Sphingobacteriia</taxon>
        <taxon>Sphingobacteriales</taxon>
        <taxon>Sphingobacteriaceae</taxon>
        <taxon>Pedobacter</taxon>
    </lineage>
</organism>
<evidence type="ECO:0000313" key="2">
    <source>
        <dbReference type="Proteomes" id="UP000223749"/>
    </source>
</evidence>
<accession>A0A2D1U8P2</accession>
<dbReference type="KEGG" id="pgs:CPT03_16695"/>
<dbReference type="InterPro" id="IPR026950">
    <property type="entry name" value="Caps_assemb_Wzi"/>
</dbReference>
<protein>
    <recommendedName>
        <fullName evidence="3">Capsule assembly Wzi family protein</fullName>
    </recommendedName>
</protein>
<dbReference type="AlphaFoldDB" id="A0A2D1U8P2"/>
<dbReference type="Proteomes" id="UP000223749">
    <property type="component" value="Chromosome"/>
</dbReference>
<dbReference type="Gene3D" id="2.40.160.130">
    <property type="entry name" value="Capsule assembly protein Wzi"/>
    <property type="match status" value="1"/>
</dbReference>
<keyword evidence="2" id="KW-1185">Reference proteome</keyword>
<dbReference type="Pfam" id="PF14052">
    <property type="entry name" value="Caps_assemb_Wzi"/>
    <property type="match status" value="1"/>
</dbReference>
<evidence type="ECO:0008006" key="3">
    <source>
        <dbReference type="Google" id="ProtNLM"/>
    </source>
</evidence>
<sequence length="563" mass="63918">MKKLFFLIPGFIIFSGLLSIVSAQTIPVGTQILEDYYRRMQMIGKLDSGISFSVRPLSAEGLKVSNVFDPNSTLAEESWLNFSKPFTFANGKGKFQILPVSWQQQINSQRPYGWSDGAMIPAKGYQTLVSGGFFVKFGPLSIQLRPEYVHAINTDFDGFAKGKSDAEIQRYYNAYNTIDAPERFGTGAYNKLLLGQSSIRLTFGPASFGFSNENLWWGPGVRNSLIMGNSAPGFRHLTLNTVKPVNIYIGSLEAQVIGGRLTSSGYSPLLQTTLSTGKNVYRPKDGSWRYLAGFNLAYQPKWVPGLFLGFTRTFAAYGKDVNSFGDYFPFFVPFQKNAVATFDDPFDRDQRTSLYARWVFTRAKAEVYFEYGKNDNAYNFREFLTSPDHSRAYLFGIRKLVPLKGNDNEFIQINGELTQLSQPLIRTIKDAGNFYTHSRVHEGYTHLGQRLGAGTDGNLQSLDINWVNGLKKLGFTFERYEHNMDFYNNSIGDLNGVSRKWVDFALAAQGEWNYRNLLFNAKFQAIKSLNSQWYMRGYTPNAYYIPYNDKYNIHGEFGVSYRF</sequence>
<gene>
    <name evidence="1" type="ORF">CPT03_16695</name>
</gene>
<dbReference type="EMBL" id="CP024091">
    <property type="protein sequence ID" value="ATP57985.1"/>
    <property type="molecule type" value="Genomic_DNA"/>
</dbReference>